<evidence type="ECO:0000313" key="1">
    <source>
        <dbReference type="EMBL" id="CAF5229374.1"/>
    </source>
</evidence>
<proteinExistence type="predicted"/>
<gene>
    <name evidence="1" type="ORF">SMN809_LOCUS86294</name>
</gene>
<feature type="non-terminal residue" evidence="1">
    <location>
        <position position="1"/>
    </location>
</feature>
<evidence type="ECO:0000313" key="2">
    <source>
        <dbReference type="Proteomes" id="UP000676336"/>
    </source>
</evidence>
<dbReference type="AlphaFoldDB" id="A0A8S3KNZ6"/>
<dbReference type="Proteomes" id="UP000676336">
    <property type="component" value="Unassembled WGS sequence"/>
</dbReference>
<organism evidence="1 2">
    <name type="scientific">Rotaria magnacalcarata</name>
    <dbReference type="NCBI Taxonomy" id="392030"/>
    <lineage>
        <taxon>Eukaryota</taxon>
        <taxon>Metazoa</taxon>
        <taxon>Spiralia</taxon>
        <taxon>Gnathifera</taxon>
        <taxon>Rotifera</taxon>
        <taxon>Eurotatoria</taxon>
        <taxon>Bdelloidea</taxon>
        <taxon>Philodinida</taxon>
        <taxon>Philodinidae</taxon>
        <taxon>Rotaria</taxon>
    </lineage>
</organism>
<sequence length="75" mass="8667">MFGFEVDPEWEIIAKKIKINFNSTTQTHIQWDNAVLPPAPSHYVCPEDVLYLTYPMNFNVTPAIIRNDAETFIPI</sequence>
<comment type="caution">
    <text evidence="1">The sequence shown here is derived from an EMBL/GenBank/DDBJ whole genome shotgun (WGS) entry which is preliminary data.</text>
</comment>
<reference evidence="1" key="1">
    <citation type="submission" date="2021-02" db="EMBL/GenBank/DDBJ databases">
        <authorList>
            <person name="Nowell W R."/>
        </authorList>
    </citation>
    <scope>NUCLEOTIDE SEQUENCE</scope>
</reference>
<name>A0A8S3KNZ6_9BILA</name>
<dbReference type="EMBL" id="CAJOBI010369868">
    <property type="protein sequence ID" value="CAF5229374.1"/>
    <property type="molecule type" value="Genomic_DNA"/>
</dbReference>
<protein>
    <submittedName>
        <fullName evidence="1">Uncharacterized protein</fullName>
    </submittedName>
</protein>
<accession>A0A8S3KNZ6</accession>